<protein>
    <submittedName>
        <fullName evidence="3">Uncharacterized protein</fullName>
    </submittedName>
</protein>
<keyword evidence="2" id="KW-0812">Transmembrane</keyword>
<accession>A0A9P6GBF3</accession>
<comment type="caution">
    <text evidence="3">The sequence shown here is derived from an EMBL/GenBank/DDBJ whole genome shotgun (WGS) entry which is preliminary data.</text>
</comment>
<dbReference type="Proteomes" id="UP000756921">
    <property type="component" value="Unassembled WGS sequence"/>
</dbReference>
<dbReference type="EMBL" id="WJXW01000011">
    <property type="protein sequence ID" value="KAF9732121.1"/>
    <property type="molecule type" value="Genomic_DNA"/>
</dbReference>
<evidence type="ECO:0000256" key="2">
    <source>
        <dbReference type="SAM" id="Phobius"/>
    </source>
</evidence>
<dbReference type="AlphaFoldDB" id="A0A9P6GBF3"/>
<name>A0A9P6GBF3_9PLEO</name>
<feature type="compositionally biased region" description="Basic and acidic residues" evidence="1">
    <location>
        <begin position="92"/>
        <end position="112"/>
    </location>
</feature>
<evidence type="ECO:0000313" key="4">
    <source>
        <dbReference type="Proteomes" id="UP000756921"/>
    </source>
</evidence>
<organism evidence="3 4">
    <name type="scientific">Paraphaeosphaeria minitans</name>
    <dbReference type="NCBI Taxonomy" id="565426"/>
    <lineage>
        <taxon>Eukaryota</taxon>
        <taxon>Fungi</taxon>
        <taxon>Dikarya</taxon>
        <taxon>Ascomycota</taxon>
        <taxon>Pezizomycotina</taxon>
        <taxon>Dothideomycetes</taxon>
        <taxon>Pleosporomycetidae</taxon>
        <taxon>Pleosporales</taxon>
        <taxon>Massarineae</taxon>
        <taxon>Didymosphaeriaceae</taxon>
        <taxon>Paraphaeosphaeria</taxon>
    </lineage>
</organism>
<keyword evidence="2" id="KW-0472">Membrane</keyword>
<evidence type="ECO:0000256" key="1">
    <source>
        <dbReference type="SAM" id="MobiDB-lite"/>
    </source>
</evidence>
<gene>
    <name evidence="3" type="ORF">PMIN01_10050</name>
</gene>
<keyword evidence="4" id="KW-1185">Reference proteome</keyword>
<dbReference type="OrthoDB" id="3782369at2759"/>
<keyword evidence="2" id="KW-1133">Transmembrane helix</keyword>
<proteinExistence type="predicted"/>
<reference evidence="3" key="1">
    <citation type="journal article" date="2020" name="Mol. Plant Microbe Interact.">
        <title>Genome Sequence of the Biocontrol Agent Coniothyrium minitans strain Conio (IMI 134523).</title>
        <authorList>
            <person name="Patel D."/>
            <person name="Shittu T.A."/>
            <person name="Baroncelli R."/>
            <person name="Muthumeenakshi S."/>
            <person name="Osborne T.H."/>
            <person name="Janganan T.K."/>
            <person name="Sreenivasaprasad S."/>
        </authorList>
    </citation>
    <scope>NUCLEOTIDE SEQUENCE</scope>
    <source>
        <strain evidence="3">Conio</strain>
    </source>
</reference>
<sequence length="197" mass="21883">MRGAFRDKFAFELFIEKIWNAIQSCITELVTGTWLEFFVLDPVGQYVVVAAIALILSLCVGRFHVIADIWRIMADKALACLQGNNAKGGGDVARDNDDPGAAGDKDSANDVRNKQQAAKLAARLRNLHIATPKKASSLASHVQSQRDHSVLVESVENAGSLLKHQTPSRRTFQITTEGDPETIRKRKEQLDRLRMWS</sequence>
<feature type="region of interest" description="Disordered" evidence="1">
    <location>
        <begin position="89"/>
        <end position="112"/>
    </location>
</feature>
<evidence type="ECO:0000313" key="3">
    <source>
        <dbReference type="EMBL" id="KAF9732121.1"/>
    </source>
</evidence>
<feature type="transmembrane region" description="Helical" evidence="2">
    <location>
        <begin position="43"/>
        <end position="63"/>
    </location>
</feature>